<reference evidence="2" key="1">
    <citation type="submission" date="2023-05" db="EMBL/GenBank/DDBJ databases">
        <title>Nepenthes gracilis genome sequencing.</title>
        <authorList>
            <person name="Fukushima K."/>
        </authorList>
    </citation>
    <scope>NUCLEOTIDE SEQUENCE</scope>
    <source>
        <strain evidence="2">SING2019-196</strain>
    </source>
</reference>
<evidence type="ECO:0000313" key="2">
    <source>
        <dbReference type="EMBL" id="GMH05165.1"/>
    </source>
</evidence>
<protein>
    <recommendedName>
        <fullName evidence="4">Retrotransposon gag domain-containing protein</fullName>
    </recommendedName>
</protein>
<comment type="caution">
    <text evidence="2">The sequence shown here is derived from an EMBL/GenBank/DDBJ whole genome shotgun (WGS) entry which is preliminary data.</text>
</comment>
<feature type="compositionally biased region" description="Basic and acidic residues" evidence="1">
    <location>
        <begin position="28"/>
        <end position="37"/>
    </location>
</feature>
<keyword evidence="3" id="KW-1185">Reference proteome</keyword>
<evidence type="ECO:0000256" key="1">
    <source>
        <dbReference type="SAM" id="MobiDB-lite"/>
    </source>
</evidence>
<proteinExistence type="predicted"/>
<feature type="compositionally biased region" description="Basic and acidic residues" evidence="1">
    <location>
        <begin position="98"/>
        <end position="120"/>
    </location>
</feature>
<accession>A0AAD3S6F0</accession>
<dbReference type="Gene3D" id="2.40.70.10">
    <property type="entry name" value="Acid Proteases"/>
    <property type="match status" value="1"/>
</dbReference>
<dbReference type="Proteomes" id="UP001279734">
    <property type="component" value="Unassembled WGS sequence"/>
</dbReference>
<dbReference type="PANTHER" id="PTHR33223:SF10">
    <property type="entry name" value="AMINOTRANSFERASE-LIKE PLANT MOBILE DOMAIN-CONTAINING PROTEIN"/>
    <property type="match status" value="1"/>
</dbReference>
<dbReference type="PANTHER" id="PTHR33223">
    <property type="entry name" value="CCHC-TYPE DOMAIN-CONTAINING PROTEIN"/>
    <property type="match status" value="1"/>
</dbReference>
<feature type="compositionally biased region" description="Basic and acidic residues" evidence="1">
    <location>
        <begin position="364"/>
        <end position="374"/>
    </location>
</feature>
<dbReference type="EMBL" id="BSYO01000005">
    <property type="protein sequence ID" value="GMH05165.1"/>
    <property type="molecule type" value="Genomic_DNA"/>
</dbReference>
<evidence type="ECO:0000313" key="3">
    <source>
        <dbReference type="Proteomes" id="UP001279734"/>
    </source>
</evidence>
<dbReference type="InterPro" id="IPR021109">
    <property type="entry name" value="Peptidase_aspartic_dom_sf"/>
</dbReference>
<feature type="region of interest" description="Disordered" evidence="1">
    <location>
        <begin position="326"/>
        <end position="383"/>
    </location>
</feature>
<dbReference type="AlphaFoldDB" id="A0AAD3S6F0"/>
<gene>
    <name evidence="2" type="ORF">Nepgr_007005</name>
</gene>
<organism evidence="2 3">
    <name type="scientific">Nepenthes gracilis</name>
    <name type="common">Slender pitcher plant</name>
    <dbReference type="NCBI Taxonomy" id="150966"/>
    <lineage>
        <taxon>Eukaryota</taxon>
        <taxon>Viridiplantae</taxon>
        <taxon>Streptophyta</taxon>
        <taxon>Embryophyta</taxon>
        <taxon>Tracheophyta</taxon>
        <taxon>Spermatophyta</taxon>
        <taxon>Magnoliopsida</taxon>
        <taxon>eudicotyledons</taxon>
        <taxon>Gunneridae</taxon>
        <taxon>Pentapetalae</taxon>
        <taxon>Caryophyllales</taxon>
        <taxon>Nepenthaceae</taxon>
        <taxon>Nepenthes</taxon>
    </lineage>
</organism>
<feature type="compositionally biased region" description="Basic and acidic residues" evidence="1">
    <location>
        <begin position="327"/>
        <end position="350"/>
    </location>
</feature>
<evidence type="ECO:0008006" key="4">
    <source>
        <dbReference type="Google" id="ProtNLM"/>
    </source>
</evidence>
<feature type="region of interest" description="Disordered" evidence="1">
    <location>
        <begin position="28"/>
        <end position="137"/>
    </location>
</feature>
<sequence length="670" mass="74524">MQHWRRLWEATESLLFSFSASFESLNSEHKGASERSPQRSGLARRTSQAEAPQVGNEEGSRRERPSSRRGHPRTQVASSSRAPRRVEDQPCPRVQGESLERRHSEAQRNRRDHDDQEAVPRDALPGGARTVPEGRAVQEPYELRHYLNERRAAAPPRVEARPERGWNLMLRESSGGGANALQSPFSTEIRTRMLPPKFKMPNLELYDGSGDPMDHLNHFREHLSLQGLDETTMCQCFPLTLKGDAPMWFYGMSADSIRDFGDLATAFLSQFASSRRIPRLTDEVKLNAFLSALEGGAFFKHLIHKGLQTFIEAEVVARAYIAAEEANDAKRPERDEHPQQKAAEGKRKSGDYQSPQTMKKHHKAEQSSRREPRPIHLTPLNDSRTNVLMQIRGEKFLKWPKQLKNPGGGDQSKYCDFHRCGGHSTEDCRTLQSEIEELIRRGHLSRFIQRPGQASGPEDGGDAKPPRNRVAAGVVNMISSRPAGGDGHGLAAAKKPRTGLGSEDEVICFSSRDLDHVTSPHSDPLVVTALVSDGANAYQMKRVFVDNGSSRNLLYLDAFFKLGLKKSQMKAPEGPLYGLDNEPVPVQGFILLEVTLGIYPRTASKVLTFLVVDLPSVYNAILGRPCLAAFNAVTSIPHLKMKFPTLCGVGEVLGDRSTDGCVTWPQARGK</sequence>
<dbReference type="CDD" id="cd00303">
    <property type="entry name" value="retropepsin_like"/>
    <property type="match status" value="1"/>
</dbReference>
<name>A0AAD3S6F0_NEPGR</name>